<proteinExistence type="predicted"/>
<reference evidence="1 2" key="1">
    <citation type="journal article" date="2018" name="Environ. Microbiol.">
        <title>Novel energy conservation strategies and behaviour of Pelotomaculum schinkii driving syntrophic propionate catabolism.</title>
        <authorList>
            <person name="Hidalgo-Ahumada C.A.P."/>
            <person name="Nobu M.K."/>
            <person name="Narihiro T."/>
            <person name="Tamaki H."/>
            <person name="Liu W.T."/>
            <person name="Kamagata Y."/>
            <person name="Stams A.J.M."/>
            <person name="Imachi H."/>
            <person name="Sousa D.Z."/>
        </authorList>
    </citation>
    <scope>NUCLEOTIDE SEQUENCE [LARGE SCALE GENOMIC DNA]</scope>
    <source>
        <strain evidence="1 2">HH</strain>
    </source>
</reference>
<accession>A0A4Y7RC03</accession>
<evidence type="ECO:0008006" key="3">
    <source>
        <dbReference type="Google" id="ProtNLM"/>
    </source>
</evidence>
<evidence type="ECO:0000313" key="2">
    <source>
        <dbReference type="Proteomes" id="UP000298324"/>
    </source>
</evidence>
<protein>
    <recommendedName>
        <fullName evidence="3">Phage ABA sandwich domain-containing protein</fullName>
    </recommendedName>
</protein>
<evidence type="ECO:0000313" key="1">
    <source>
        <dbReference type="EMBL" id="TEB05857.1"/>
    </source>
</evidence>
<gene>
    <name evidence="1" type="ORF">Psch_02898</name>
</gene>
<name>A0A4Y7RC03_9FIRM</name>
<sequence>MISVELAKELAKYLPWEPKVGDLTIVYGDGGEEIIEPIIPKHEKENKIVLSLRNVGHLIWLPRLTMLLYELKKRAGKGFSLSYDKDTDKWRYQDDCFESCHDNPEDAAATALLRLLQKEEHKKA</sequence>
<dbReference type="RefSeq" id="WP_190258561.1">
    <property type="nucleotide sequence ID" value="NZ_QFGA01000002.1"/>
</dbReference>
<dbReference type="AlphaFoldDB" id="A0A4Y7RC03"/>
<dbReference type="EMBL" id="QFGA01000002">
    <property type="protein sequence ID" value="TEB05857.1"/>
    <property type="molecule type" value="Genomic_DNA"/>
</dbReference>
<dbReference type="Proteomes" id="UP000298324">
    <property type="component" value="Unassembled WGS sequence"/>
</dbReference>
<keyword evidence="2" id="KW-1185">Reference proteome</keyword>
<organism evidence="1 2">
    <name type="scientific">Pelotomaculum schinkii</name>
    <dbReference type="NCBI Taxonomy" id="78350"/>
    <lineage>
        <taxon>Bacteria</taxon>
        <taxon>Bacillati</taxon>
        <taxon>Bacillota</taxon>
        <taxon>Clostridia</taxon>
        <taxon>Eubacteriales</taxon>
        <taxon>Desulfotomaculaceae</taxon>
        <taxon>Pelotomaculum</taxon>
    </lineage>
</organism>
<comment type="caution">
    <text evidence="1">The sequence shown here is derived from an EMBL/GenBank/DDBJ whole genome shotgun (WGS) entry which is preliminary data.</text>
</comment>